<reference evidence="6" key="1">
    <citation type="journal article" date="2013" name="Environ. Microbiol.">
        <title>Microbiota from the distal guts of lean and obese adolescents exhibit partial functional redundancy besides clear differences in community structure.</title>
        <authorList>
            <person name="Ferrer M."/>
            <person name="Ruiz A."/>
            <person name="Lanza F."/>
            <person name="Haange S.B."/>
            <person name="Oberbach A."/>
            <person name="Till H."/>
            <person name="Bargiela R."/>
            <person name="Campoy C."/>
            <person name="Segura M.T."/>
            <person name="Richter M."/>
            <person name="von Bergen M."/>
            <person name="Seifert J."/>
            <person name="Suarez A."/>
        </authorList>
    </citation>
    <scope>NUCLEOTIDE SEQUENCE</scope>
</reference>
<dbReference type="Pfam" id="PF00189">
    <property type="entry name" value="Ribosomal_S3_C"/>
    <property type="match status" value="1"/>
</dbReference>
<feature type="non-terminal residue" evidence="6">
    <location>
        <position position="92"/>
    </location>
</feature>
<evidence type="ECO:0000256" key="1">
    <source>
        <dbReference type="ARBA" id="ARBA00010761"/>
    </source>
</evidence>
<evidence type="ECO:0000256" key="4">
    <source>
        <dbReference type="SAM" id="MobiDB-lite"/>
    </source>
</evidence>
<dbReference type="GO" id="GO:0005840">
    <property type="term" value="C:ribosome"/>
    <property type="evidence" value="ECO:0007669"/>
    <property type="project" value="UniProtKB-KW"/>
</dbReference>
<keyword evidence="2 6" id="KW-0689">Ribosomal protein</keyword>
<accession>K1REV8</accession>
<evidence type="ECO:0000256" key="3">
    <source>
        <dbReference type="ARBA" id="ARBA00023274"/>
    </source>
</evidence>
<comment type="similarity">
    <text evidence="1">Belongs to the universal ribosomal protein uS3 family.</text>
</comment>
<comment type="caution">
    <text evidence="6">The sequence shown here is derived from an EMBL/GenBank/DDBJ whole genome shotgun (WGS) entry which is preliminary data.</text>
</comment>
<gene>
    <name evidence="6" type="ORF">OBE_17649</name>
</gene>
<dbReference type="SUPFAM" id="SSF54821">
    <property type="entry name" value="Ribosomal protein S3 C-terminal domain"/>
    <property type="match status" value="1"/>
</dbReference>
<dbReference type="Gene3D" id="3.30.1140.32">
    <property type="entry name" value="Ribosomal protein S3, C-terminal domain"/>
    <property type="match status" value="1"/>
</dbReference>
<proteinExistence type="inferred from homology"/>
<name>K1REV8_9ZZZZ</name>
<feature type="region of interest" description="Disordered" evidence="4">
    <location>
        <begin position="57"/>
        <end position="92"/>
    </location>
</feature>
<dbReference type="InterPro" id="IPR001351">
    <property type="entry name" value="Ribosomal_uS3_C"/>
</dbReference>
<feature type="compositionally biased region" description="Basic residues" evidence="4">
    <location>
        <begin position="69"/>
        <end position="85"/>
    </location>
</feature>
<feature type="domain" description="Small ribosomal subunit protein uS3 C-terminal" evidence="5">
    <location>
        <begin position="17"/>
        <end position="45"/>
    </location>
</feature>
<sequence>MEQIWLELSSTKKVLYHFKHLRANIDYGFAEANTTYGKVGVKVWIYKGEVLPAKKNSGRRRAIMPLMPKRTKYRKQQKGRNRGKATRGNVVT</sequence>
<evidence type="ECO:0000256" key="2">
    <source>
        <dbReference type="ARBA" id="ARBA00022980"/>
    </source>
</evidence>
<dbReference type="GO" id="GO:0006412">
    <property type="term" value="P:translation"/>
    <property type="evidence" value="ECO:0007669"/>
    <property type="project" value="InterPro"/>
</dbReference>
<dbReference type="GO" id="GO:0003735">
    <property type="term" value="F:structural constituent of ribosome"/>
    <property type="evidence" value="ECO:0007669"/>
    <property type="project" value="InterPro"/>
</dbReference>
<protein>
    <submittedName>
        <fullName evidence="6">30S ribosomal protein S3</fullName>
    </submittedName>
</protein>
<dbReference type="AlphaFoldDB" id="K1REV8"/>
<organism evidence="6">
    <name type="scientific">human gut metagenome</name>
    <dbReference type="NCBI Taxonomy" id="408170"/>
    <lineage>
        <taxon>unclassified sequences</taxon>
        <taxon>metagenomes</taxon>
        <taxon>organismal metagenomes</taxon>
    </lineage>
</organism>
<evidence type="ECO:0000259" key="5">
    <source>
        <dbReference type="Pfam" id="PF00189"/>
    </source>
</evidence>
<dbReference type="EMBL" id="AJWZ01011781">
    <property type="protein sequence ID" value="EKC44113.1"/>
    <property type="molecule type" value="Genomic_DNA"/>
</dbReference>
<keyword evidence="3" id="KW-0687">Ribonucleoprotein</keyword>
<dbReference type="GO" id="GO:1990904">
    <property type="term" value="C:ribonucleoprotein complex"/>
    <property type="evidence" value="ECO:0007669"/>
    <property type="project" value="UniProtKB-KW"/>
</dbReference>
<dbReference type="InterPro" id="IPR036419">
    <property type="entry name" value="Ribosomal_S3_C_sf"/>
</dbReference>
<evidence type="ECO:0000313" key="6">
    <source>
        <dbReference type="EMBL" id="EKC44113.1"/>
    </source>
</evidence>